<keyword evidence="5" id="KW-0552">Olfaction</keyword>
<dbReference type="GO" id="GO:0005549">
    <property type="term" value="F:odorant binding"/>
    <property type="evidence" value="ECO:0007669"/>
    <property type="project" value="InterPro"/>
</dbReference>
<evidence type="ECO:0000256" key="10">
    <source>
        <dbReference type="SAM" id="Phobius"/>
    </source>
</evidence>
<dbReference type="Pfam" id="PF02949">
    <property type="entry name" value="7tm_6"/>
    <property type="match status" value="1"/>
</dbReference>
<feature type="non-terminal residue" evidence="11">
    <location>
        <position position="457"/>
    </location>
</feature>
<reference evidence="11" key="2">
    <citation type="submission" date="2023-05" db="EMBL/GenBank/DDBJ databases">
        <authorList>
            <person name="Fouks B."/>
        </authorList>
    </citation>
    <scope>NUCLEOTIDE SEQUENCE</scope>
    <source>
        <strain evidence="11">Stay&amp;Tobe</strain>
        <tissue evidence="11">Testes</tissue>
    </source>
</reference>
<keyword evidence="4 10" id="KW-0812">Transmembrane</keyword>
<proteinExistence type="predicted"/>
<dbReference type="GO" id="GO:0007165">
    <property type="term" value="P:signal transduction"/>
    <property type="evidence" value="ECO:0007669"/>
    <property type="project" value="UniProtKB-KW"/>
</dbReference>
<evidence type="ECO:0000256" key="8">
    <source>
        <dbReference type="ARBA" id="ARBA00023170"/>
    </source>
</evidence>
<keyword evidence="2" id="KW-1003">Cell membrane</keyword>
<dbReference type="GO" id="GO:0005886">
    <property type="term" value="C:plasma membrane"/>
    <property type="evidence" value="ECO:0007669"/>
    <property type="project" value="UniProtKB-SubCell"/>
</dbReference>
<dbReference type="AlphaFoldDB" id="A0AAD8E3X5"/>
<protein>
    <recommendedName>
        <fullName evidence="13">Odorant receptor</fullName>
    </recommendedName>
</protein>
<dbReference type="EMBL" id="JASPKZ010009823">
    <property type="protein sequence ID" value="KAJ9575697.1"/>
    <property type="molecule type" value="Genomic_DNA"/>
</dbReference>
<keyword evidence="6 10" id="KW-1133">Transmembrane helix</keyword>
<evidence type="ECO:0000256" key="4">
    <source>
        <dbReference type="ARBA" id="ARBA00022692"/>
    </source>
</evidence>
<keyword evidence="8" id="KW-0675">Receptor</keyword>
<dbReference type="PANTHER" id="PTHR21137:SF35">
    <property type="entry name" value="ODORANT RECEPTOR 19A-RELATED"/>
    <property type="match status" value="1"/>
</dbReference>
<feature type="transmembrane region" description="Helical" evidence="10">
    <location>
        <begin position="87"/>
        <end position="106"/>
    </location>
</feature>
<evidence type="ECO:0000313" key="11">
    <source>
        <dbReference type="EMBL" id="KAJ9575697.1"/>
    </source>
</evidence>
<evidence type="ECO:0000256" key="6">
    <source>
        <dbReference type="ARBA" id="ARBA00022989"/>
    </source>
</evidence>
<dbReference type="PANTHER" id="PTHR21137">
    <property type="entry name" value="ODORANT RECEPTOR"/>
    <property type="match status" value="1"/>
</dbReference>
<organism evidence="11 12">
    <name type="scientific">Diploptera punctata</name>
    <name type="common">Pacific beetle cockroach</name>
    <dbReference type="NCBI Taxonomy" id="6984"/>
    <lineage>
        <taxon>Eukaryota</taxon>
        <taxon>Metazoa</taxon>
        <taxon>Ecdysozoa</taxon>
        <taxon>Arthropoda</taxon>
        <taxon>Hexapoda</taxon>
        <taxon>Insecta</taxon>
        <taxon>Pterygota</taxon>
        <taxon>Neoptera</taxon>
        <taxon>Polyneoptera</taxon>
        <taxon>Dictyoptera</taxon>
        <taxon>Blattodea</taxon>
        <taxon>Blaberoidea</taxon>
        <taxon>Blaberidae</taxon>
        <taxon>Diplopterinae</taxon>
        <taxon>Diploptera</taxon>
    </lineage>
</organism>
<dbReference type="Proteomes" id="UP001233999">
    <property type="component" value="Unassembled WGS sequence"/>
</dbReference>
<evidence type="ECO:0000313" key="12">
    <source>
        <dbReference type="Proteomes" id="UP001233999"/>
    </source>
</evidence>
<feature type="transmembrane region" description="Helical" evidence="10">
    <location>
        <begin position="206"/>
        <end position="236"/>
    </location>
</feature>
<dbReference type="GO" id="GO:0004984">
    <property type="term" value="F:olfactory receptor activity"/>
    <property type="evidence" value="ECO:0007669"/>
    <property type="project" value="InterPro"/>
</dbReference>
<accession>A0AAD8E3X5</accession>
<feature type="transmembrane region" description="Helical" evidence="10">
    <location>
        <begin position="359"/>
        <end position="379"/>
    </location>
</feature>
<evidence type="ECO:0008006" key="13">
    <source>
        <dbReference type="Google" id="ProtNLM"/>
    </source>
</evidence>
<keyword evidence="3" id="KW-0716">Sensory transduction</keyword>
<gene>
    <name evidence="11" type="ORF">L9F63_007456</name>
</gene>
<feature type="transmembrane region" description="Helical" evidence="10">
    <location>
        <begin position="145"/>
        <end position="164"/>
    </location>
</feature>
<evidence type="ECO:0000256" key="5">
    <source>
        <dbReference type="ARBA" id="ARBA00022725"/>
    </source>
</evidence>
<feature type="transmembrane region" description="Helical" evidence="10">
    <location>
        <begin position="328"/>
        <end position="353"/>
    </location>
</feature>
<keyword evidence="9" id="KW-0807">Transducer</keyword>
<name>A0AAD8E3X5_DIPPU</name>
<evidence type="ECO:0000256" key="1">
    <source>
        <dbReference type="ARBA" id="ARBA00004651"/>
    </source>
</evidence>
<keyword evidence="12" id="KW-1185">Reference proteome</keyword>
<sequence>TNKLYIFQNVPYSSYELEDHNFLDVNIKVLNILGLWNYHWKNKQSWRYIAYFSYSSIASIFLVLHTFCMIMGLILNPEFSDFAEVAWVANNFFATTVKYIFIFVQMDQVQENIMKLRGGVLTKGLRWCQEQDNILRKINKQVKTLSIIYFSIGASAVVMMHAAVGSSYYKLYMELSGAQNYTGQDEKLALIGKVWLPVDLQDPKTYLFIFVFQTIIYTIGPGANIATDALIAGLLIHMCGEFHVLKYALRNLKRRALQLLQQDRIVKHGNPDLKLLQLKMENYSDGSNIKYVMHTEADLDAKIYEAFVEGIKHHQEILKFVIQMEEQFSAMMFVQFLSISLRLCLTIFSITVAEDEVKFMVYLQMLIISFMQGLLYCWFGSELTYQSEDISRVMYETPWLQGSRKFRSSVVIVTMRAQKLVQLTGGKIYTMSLDTFSAMVYGSFSFFKVLQEFSTSD</sequence>
<evidence type="ECO:0000256" key="2">
    <source>
        <dbReference type="ARBA" id="ARBA00022475"/>
    </source>
</evidence>
<keyword evidence="7 10" id="KW-0472">Membrane</keyword>
<reference evidence="11" key="1">
    <citation type="journal article" date="2023" name="IScience">
        <title>Live-bearing cockroach genome reveals convergent evolutionary mechanisms linked to viviparity in insects and beyond.</title>
        <authorList>
            <person name="Fouks B."/>
            <person name="Harrison M.C."/>
            <person name="Mikhailova A.A."/>
            <person name="Marchal E."/>
            <person name="English S."/>
            <person name="Carruthers M."/>
            <person name="Jennings E.C."/>
            <person name="Chiamaka E.L."/>
            <person name="Frigard R.A."/>
            <person name="Pippel M."/>
            <person name="Attardo G.M."/>
            <person name="Benoit J.B."/>
            <person name="Bornberg-Bauer E."/>
            <person name="Tobe S.S."/>
        </authorList>
    </citation>
    <scope>NUCLEOTIDE SEQUENCE</scope>
    <source>
        <strain evidence="11">Stay&amp;Tobe</strain>
    </source>
</reference>
<evidence type="ECO:0000256" key="9">
    <source>
        <dbReference type="ARBA" id="ARBA00023224"/>
    </source>
</evidence>
<dbReference type="InterPro" id="IPR004117">
    <property type="entry name" value="7tm6_olfct_rcpt"/>
</dbReference>
<feature type="transmembrane region" description="Helical" evidence="10">
    <location>
        <begin position="48"/>
        <end position="75"/>
    </location>
</feature>
<comment type="caution">
    <text evidence="11">The sequence shown here is derived from an EMBL/GenBank/DDBJ whole genome shotgun (WGS) entry which is preliminary data.</text>
</comment>
<evidence type="ECO:0000256" key="3">
    <source>
        <dbReference type="ARBA" id="ARBA00022606"/>
    </source>
</evidence>
<comment type="subcellular location">
    <subcellularLocation>
        <location evidence="1">Cell membrane</location>
        <topology evidence="1">Multi-pass membrane protein</topology>
    </subcellularLocation>
</comment>
<evidence type="ECO:0000256" key="7">
    <source>
        <dbReference type="ARBA" id="ARBA00023136"/>
    </source>
</evidence>